<dbReference type="EC" id="2.7.11.1" evidence="1"/>
<dbReference type="InterPro" id="IPR011009">
    <property type="entry name" value="Kinase-like_dom_sf"/>
</dbReference>
<evidence type="ECO:0000256" key="5">
    <source>
        <dbReference type="SAM" id="MobiDB-lite"/>
    </source>
</evidence>
<evidence type="ECO:0000256" key="3">
    <source>
        <dbReference type="ARBA" id="ARBA00022840"/>
    </source>
</evidence>
<feature type="transmembrane region" description="Helical" evidence="6">
    <location>
        <begin position="559"/>
        <end position="579"/>
    </location>
</feature>
<dbReference type="PROSITE" id="PS50011">
    <property type="entry name" value="PROTEIN_KINASE_DOM"/>
    <property type="match status" value="1"/>
</dbReference>
<dbReference type="SUPFAM" id="SSF56112">
    <property type="entry name" value="Protein kinase-like (PK-like)"/>
    <property type="match status" value="1"/>
</dbReference>
<comment type="caution">
    <text evidence="8">The sequence shown here is derived from an EMBL/GenBank/DDBJ whole genome shotgun (WGS) entry which is preliminary data.</text>
</comment>
<dbReference type="Pfam" id="PF00069">
    <property type="entry name" value="Pkinase"/>
    <property type="match status" value="1"/>
</dbReference>
<feature type="compositionally biased region" description="Basic and acidic residues" evidence="5">
    <location>
        <begin position="407"/>
        <end position="421"/>
    </location>
</feature>
<evidence type="ECO:0000256" key="4">
    <source>
        <dbReference type="PROSITE-ProRule" id="PRU10141"/>
    </source>
</evidence>
<gene>
    <name evidence="8" type="ORF">NHX12_022264</name>
</gene>
<dbReference type="EMBL" id="JANIIK010000038">
    <property type="protein sequence ID" value="KAJ3610170.1"/>
    <property type="molecule type" value="Genomic_DNA"/>
</dbReference>
<reference evidence="8" key="1">
    <citation type="submission" date="2022-07" db="EMBL/GenBank/DDBJ databases">
        <title>Chromosome-level genome of Muraenolepis orangiensis.</title>
        <authorList>
            <person name="Kim J."/>
        </authorList>
    </citation>
    <scope>NUCLEOTIDE SEQUENCE</scope>
    <source>
        <strain evidence="8">KU_S4_2022</strain>
        <tissue evidence="8">Muscle</tissue>
    </source>
</reference>
<dbReference type="GO" id="GO:0005524">
    <property type="term" value="F:ATP binding"/>
    <property type="evidence" value="ECO:0007669"/>
    <property type="project" value="UniProtKB-UniRule"/>
</dbReference>
<protein>
    <recommendedName>
        <fullName evidence="1">non-specific serine/threonine protein kinase</fullName>
        <ecNumber evidence="1">2.7.11.1</ecNumber>
    </recommendedName>
</protein>
<dbReference type="Gene3D" id="1.10.510.10">
    <property type="entry name" value="Transferase(Phosphotransferase) domain 1"/>
    <property type="match status" value="1"/>
</dbReference>
<evidence type="ECO:0000256" key="1">
    <source>
        <dbReference type="ARBA" id="ARBA00012513"/>
    </source>
</evidence>
<keyword evidence="9" id="KW-1185">Reference proteome</keyword>
<dbReference type="InterPro" id="IPR000719">
    <property type="entry name" value="Prot_kinase_dom"/>
</dbReference>
<feature type="region of interest" description="Disordered" evidence="5">
    <location>
        <begin position="282"/>
        <end position="301"/>
    </location>
</feature>
<evidence type="ECO:0000256" key="6">
    <source>
        <dbReference type="SAM" id="Phobius"/>
    </source>
</evidence>
<evidence type="ECO:0000313" key="9">
    <source>
        <dbReference type="Proteomes" id="UP001148018"/>
    </source>
</evidence>
<dbReference type="Proteomes" id="UP001148018">
    <property type="component" value="Unassembled WGS sequence"/>
</dbReference>
<feature type="compositionally biased region" description="Acidic residues" evidence="5">
    <location>
        <begin position="455"/>
        <end position="469"/>
    </location>
</feature>
<dbReference type="GO" id="GO:0004674">
    <property type="term" value="F:protein serine/threonine kinase activity"/>
    <property type="evidence" value="ECO:0007669"/>
    <property type="project" value="UniProtKB-EC"/>
</dbReference>
<keyword evidence="6" id="KW-1133">Transmembrane helix</keyword>
<dbReference type="InterPro" id="IPR050235">
    <property type="entry name" value="CK1_Ser-Thr_kinase"/>
</dbReference>
<evidence type="ECO:0000259" key="7">
    <source>
        <dbReference type="PROSITE" id="PS50011"/>
    </source>
</evidence>
<name>A0A9Q0EMW8_9TELE</name>
<evidence type="ECO:0000256" key="2">
    <source>
        <dbReference type="ARBA" id="ARBA00022741"/>
    </source>
</evidence>
<keyword evidence="6" id="KW-0472">Membrane</keyword>
<dbReference type="PANTHER" id="PTHR11909">
    <property type="entry name" value="CASEIN KINASE-RELATED"/>
    <property type="match status" value="1"/>
</dbReference>
<dbReference type="PROSITE" id="PS00107">
    <property type="entry name" value="PROTEIN_KINASE_ATP"/>
    <property type="match status" value="1"/>
</dbReference>
<feature type="domain" description="Protein kinase" evidence="7">
    <location>
        <begin position="27"/>
        <end position="455"/>
    </location>
</feature>
<dbReference type="InterPro" id="IPR017441">
    <property type="entry name" value="Protein_kinase_ATP_BS"/>
</dbReference>
<organism evidence="8 9">
    <name type="scientific">Muraenolepis orangiensis</name>
    <name type="common">Patagonian moray cod</name>
    <dbReference type="NCBI Taxonomy" id="630683"/>
    <lineage>
        <taxon>Eukaryota</taxon>
        <taxon>Metazoa</taxon>
        <taxon>Chordata</taxon>
        <taxon>Craniata</taxon>
        <taxon>Vertebrata</taxon>
        <taxon>Euteleostomi</taxon>
        <taxon>Actinopterygii</taxon>
        <taxon>Neopterygii</taxon>
        <taxon>Teleostei</taxon>
        <taxon>Neoteleostei</taxon>
        <taxon>Acanthomorphata</taxon>
        <taxon>Zeiogadaria</taxon>
        <taxon>Gadariae</taxon>
        <taxon>Gadiformes</taxon>
        <taxon>Muraenolepidoidei</taxon>
        <taxon>Muraenolepididae</taxon>
        <taxon>Muraenolepis</taxon>
    </lineage>
</organism>
<dbReference type="AlphaFoldDB" id="A0A9Q0EMW8"/>
<keyword evidence="6" id="KW-0812">Transmembrane</keyword>
<sequence length="580" mass="64442">MARPRKSRLPTPLPEGFTLVDTGKTRWRLGRVIGQGGFGLIYLASRDVDSAVAEDTGFVIKLEYQENGPLFSELKFYQRAAKAELMQRWTKSRKLSFLGIPTYWGSGLAEHNRLRYRFMVMDRLGRDLQKVCEGNRGRLKRATVLQVAQRLLDVLEYIHDNEYVHADIKAANLMLGYADPQKVYLVDYGLSYRYCPGGTHKEYLEKPKQGHNGTMEYTSLDAHRGVAPSRRGDLQVLGFCMLHWLCGSLPWDGMLKNPGQVQEAKTKLMDGLPGSVQQLSAQGDATAVPPGPPVLQSLGYQERPDYRKLRDLLGGGGQGELDFSRPLGGGQAAGAPKEDPLPPGKVGTPKRPPKLKIAAVVSDEKEDGEKGEVAKTKPSQVRRGAAANNKPRTEQKGRAARGTSKPEAMEPKGEEEARETKPIPSQYLRGPPVNRPEASGTASVWRSARARSETMEDYESEDDDEEEWEEGAKRIAACHLRGPPMGRRPEKTVALSFIKINQGLKRSSQFKQITHYVESWEDVRWGRGPGPSVWEEPPSGLPVEEASVKARARPGWRTMLVYCALSTGLFLVLVCVEALR</sequence>
<dbReference type="InterPro" id="IPR008271">
    <property type="entry name" value="Ser/Thr_kinase_AS"/>
</dbReference>
<keyword evidence="3 4" id="KW-0067">ATP-binding</keyword>
<dbReference type="OrthoDB" id="2687620at2759"/>
<dbReference type="SMART" id="SM00220">
    <property type="entry name" value="S_TKc"/>
    <property type="match status" value="1"/>
</dbReference>
<proteinExistence type="predicted"/>
<feature type="region of interest" description="Disordered" evidence="5">
    <location>
        <begin position="309"/>
        <end position="469"/>
    </location>
</feature>
<dbReference type="PROSITE" id="PS00108">
    <property type="entry name" value="PROTEIN_KINASE_ST"/>
    <property type="match status" value="1"/>
</dbReference>
<evidence type="ECO:0000313" key="8">
    <source>
        <dbReference type="EMBL" id="KAJ3610170.1"/>
    </source>
</evidence>
<keyword evidence="2 4" id="KW-0547">Nucleotide-binding</keyword>
<accession>A0A9Q0EMW8</accession>
<feature type="binding site" evidence="4">
    <location>
        <position position="61"/>
    </location>
    <ligand>
        <name>ATP</name>
        <dbReference type="ChEBI" id="CHEBI:30616"/>
    </ligand>
</feature>